<name>A0AA35QTV7_GEOBA</name>
<evidence type="ECO:0000256" key="2">
    <source>
        <dbReference type="ARBA" id="ARBA00022723"/>
    </source>
</evidence>
<sequence length="248" mass="28570">RPFSTGSIFGPKGVKSGRERFTEKKRGGQGGQGRGEVMATSSKDDSELGTSDGFRRTWDTTTFEKMAKDRIKAEKEGDKKGSSVPVQRELLKRREYKVDLDSKLGKTLIITRDTPQSQTGGYYCNVCDCVVKDSINFLDHINGRKHQRNLGMSMKVEKSSLEQVRKRFEFNKKKREEVKKSYDFQERMKELKEEEEKMKEQRRERRKERKKRGRGKAEEGEGEEEEVDPEMAALMGFSGFGGSKRKET</sequence>
<keyword evidence="6" id="KW-0539">Nucleus</keyword>
<organism evidence="9 10">
    <name type="scientific">Geodia barretti</name>
    <name type="common">Barrett's horny sponge</name>
    <dbReference type="NCBI Taxonomy" id="519541"/>
    <lineage>
        <taxon>Eukaryota</taxon>
        <taxon>Metazoa</taxon>
        <taxon>Porifera</taxon>
        <taxon>Demospongiae</taxon>
        <taxon>Heteroscleromorpha</taxon>
        <taxon>Tetractinellida</taxon>
        <taxon>Astrophorina</taxon>
        <taxon>Geodiidae</taxon>
        <taxon>Geodia</taxon>
    </lineage>
</organism>
<proteinExistence type="predicted"/>
<feature type="domain" description="U1-type" evidence="8">
    <location>
        <begin position="119"/>
        <end position="153"/>
    </location>
</feature>
<comment type="caution">
    <text evidence="9">The sequence shown here is derived from an EMBL/GenBank/DDBJ whole genome shotgun (WGS) entry which is preliminary data.</text>
</comment>
<dbReference type="GO" id="GO:0000398">
    <property type="term" value="P:mRNA splicing, via spliceosome"/>
    <property type="evidence" value="ECO:0007669"/>
    <property type="project" value="InterPro"/>
</dbReference>
<feature type="compositionally biased region" description="Basic residues" evidence="7">
    <location>
        <begin position="204"/>
        <end position="214"/>
    </location>
</feature>
<dbReference type="GO" id="GO:0008270">
    <property type="term" value="F:zinc ion binding"/>
    <property type="evidence" value="ECO:0007669"/>
    <property type="project" value="UniProtKB-KW"/>
</dbReference>
<dbReference type="InterPro" id="IPR036236">
    <property type="entry name" value="Znf_C2H2_sf"/>
</dbReference>
<evidence type="ECO:0000256" key="3">
    <source>
        <dbReference type="ARBA" id="ARBA00022771"/>
    </source>
</evidence>
<keyword evidence="4" id="KW-0862">Zinc</keyword>
<accession>A0AA35QTV7</accession>
<comment type="subcellular location">
    <subcellularLocation>
        <location evidence="1">Nucleus</location>
    </subcellularLocation>
</comment>
<dbReference type="Pfam" id="PF12874">
    <property type="entry name" value="zf-met"/>
    <property type="match status" value="1"/>
</dbReference>
<evidence type="ECO:0000256" key="4">
    <source>
        <dbReference type="ARBA" id="ARBA00022833"/>
    </source>
</evidence>
<feature type="region of interest" description="Disordered" evidence="7">
    <location>
        <begin position="1"/>
        <end position="54"/>
    </location>
</feature>
<evidence type="ECO:0000256" key="6">
    <source>
        <dbReference type="ARBA" id="ARBA00023242"/>
    </source>
</evidence>
<dbReference type="EMBL" id="CASHTH010000131">
    <property type="protein sequence ID" value="CAI7991899.1"/>
    <property type="molecule type" value="Genomic_DNA"/>
</dbReference>
<dbReference type="Proteomes" id="UP001174909">
    <property type="component" value="Unassembled WGS sequence"/>
</dbReference>
<feature type="compositionally biased region" description="Basic and acidic residues" evidence="7">
    <location>
        <begin position="181"/>
        <end position="203"/>
    </location>
</feature>
<evidence type="ECO:0000313" key="9">
    <source>
        <dbReference type="EMBL" id="CAI7991899.1"/>
    </source>
</evidence>
<evidence type="ECO:0000313" key="10">
    <source>
        <dbReference type="Proteomes" id="UP001174909"/>
    </source>
</evidence>
<dbReference type="InterPro" id="IPR040107">
    <property type="entry name" value="Snu23"/>
</dbReference>
<dbReference type="GO" id="GO:0046540">
    <property type="term" value="C:U4/U6 x U5 tri-snRNP complex"/>
    <property type="evidence" value="ECO:0007669"/>
    <property type="project" value="TreeGrafter"/>
</dbReference>
<feature type="compositionally biased region" description="Acidic residues" evidence="7">
    <location>
        <begin position="220"/>
        <end position="229"/>
    </location>
</feature>
<dbReference type="Gene3D" id="3.30.160.60">
    <property type="entry name" value="Classic Zinc Finger"/>
    <property type="match status" value="1"/>
</dbReference>
<evidence type="ECO:0000256" key="5">
    <source>
        <dbReference type="ARBA" id="ARBA00023125"/>
    </source>
</evidence>
<keyword evidence="10" id="KW-1185">Reference proteome</keyword>
<dbReference type="PANTHER" id="PTHR45986:SF1">
    <property type="entry name" value="ZINC FINGER MATRIN-TYPE PROTEIN 2"/>
    <property type="match status" value="1"/>
</dbReference>
<dbReference type="InterPro" id="IPR003604">
    <property type="entry name" value="Matrin/U1-like-C_Znf_C2H2"/>
</dbReference>
<gene>
    <name evidence="9" type="ORF">GBAR_LOCUS850</name>
</gene>
<dbReference type="InterPro" id="IPR013087">
    <property type="entry name" value="Znf_C2H2_type"/>
</dbReference>
<dbReference type="AlphaFoldDB" id="A0AA35QTV7"/>
<protein>
    <submittedName>
        <fullName evidence="9">Zinc finger matrin-type protein 2</fullName>
    </submittedName>
</protein>
<dbReference type="SMART" id="SM00451">
    <property type="entry name" value="ZnF_U1"/>
    <property type="match status" value="1"/>
</dbReference>
<reference evidence="9" key="1">
    <citation type="submission" date="2023-03" db="EMBL/GenBank/DDBJ databases">
        <authorList>
            <person name="Steffen K."/>
            <person name="Cardenas P."/>
        </authorList>
    </citation>
    <scope>NUCLEOTIDE SEQUENCE</scope>
</reference>
<evidence type="ECO:0000256" key="7">
    <source>
        <dbReference type="SAM" id="MobiDB-lite"/>
    </source>
</evidence>
<dbReference type="SUPFAM" id="SSF57667">
    <property type="entry name" value="beta-beta-alpha zinc fingers"/>
    <property type="match status" value="1"/>
</dbReference>
<evidence type="ECO:0000259" key="8">
    <source>
        <dbReference type="SMART" id="SM00451"/>
    </source>
</evidence>
<dbReference type="FunFam" id="3.30.160.60:FF:000282">
    <property type="entry name" value="Zinc finger, matrin-type 2"/>
    <property type="match status" value="1"/>
</dbReference>
<evidence type="ECO:0000256" key="1">
    <source>
        <dbReference type="ARBA" id="ARBA00004123"/>
    </source>
</evidence>
<feature type="region of interest" description="Disordered" evidence="7">
    <location>
        <begin position="181"/>
        <end position="248"/>
    </location>
</feature>
<dbReference type="GO" id="GO:0003677">
    <property type="term" value="F:DNA binding"/>
    <property type="evidence" value="ECO:0007669"/>
    <property type="project" value="UniProtKB-KW"/>
</dbReference>
<keyword evidence="2" id="KW-0479">Metal-binding</keyword>
<dbReference type="PANTHER" id="PTHR45986">
    <property type="entry name" value="ZINC FINGER MATRIN-TYPE PROTEIN 2"/>
    <property type="match status" value="1"/>
</dbReference>
<dbReference type="GO" id="GO:0005681">
    <property type="term" value="C:spliceosomal complex"/>
    <property type="evidence" value="ECO:0007669"/>
    <property type="project" value="InterPro"/>
</dbReference>
<keyword evidence="3" id="KW-0863">Zinc-finger</keyword>
<feature type="non-terminal residue" evidence="9">
    <location>
        <position position="1"/>
    </location>
</feature>
<keyword evidence="5" id="KW-0238">DNA-binding</keyword>
<feature type="compositionally biased region" description="Basic and acidic residues" evidence="7">
    <location>
        <begin position="16"/>
        <end position="26"/>
    </location>
</feature>